<dbReference type="FunFam" id="1.10.442.10:FF:000001">
    <property type="entry name" value="Cytochrome c oxidase subunit 4 isoform 1"/>
    <property type="match status" value="1"/>
</dbReference>
<evidence type="ECO:0000256" key="1">
    <source>
        <dbReference type="ARBA" id="ARBA00004434"/>
    </source>
</evidence>
<dbReference type="PANTHER" id="PTHR10707:SF10">
    <property type="entry name" value="CYTOCHROME C OXIDASE SUBUNIT 4"/>
    <property type="match status" value="1"/>
</dbReference>
<comment type="caution">
    <text evidence="11">The sequence shown here is derived from an EMBL/GenBank/DDBJ whole genome shotgun (WGS) entry which is preliminary data.</text>
</comment>
<dbReference type="OrthoDB" id="186013at2759"/>
<dbReference type="GO" id="GO:0005743">
    <property type="term" value="C:mitochondrial inner membrane"/>
    <property type="evidence" value="ECO:0007669"/>
    <property type="project" value="UniProtKB-SubCell"/>
</dbReference>
<keyword evidence="5" id="KW-0809">Transit peptide</keyword>
<evidence type="ECO:0000256" key="4">
    <source>
        <dbReference type="ARBA" id="ARBA00022792"/>
    </source>
</evidence>
<comment type="pathway">
    <text evidence="10">Energy metabolism; oxidative phosphorylation.</text>
</comment>
<keyword evidence="8 10" id="KW-0496">Mitochondrion</keyword>
<keyword evidence="9 10" id="KW-0472">Membrane</keyword>
<dbReference type="InterPro" id="IPR036639">
    <property type="entry name" value="Cyt_c_oxidase_su4_sf"/>
</dbReference>
<protein>
    <recommendedName>
        <fullName evidence="10">Cytochrome c oxidase subunit 4</fullName>
    </recommendedName>
</protein>
<dbReference type="EMBL" id="CADEPI010000122">
    <property type="protein sequence ID" value="CAB3375989.1"/>
    <property type="molecule type" value="Genomic_DNA"/>
</dbReference>
<dbReference type="Pfam" id="PF02936">
    <property type="entry name" value="COX4"/>
    <property type="match status" value="1"/>
</dbReference>
<comment type="subcellular location">
    <subcellularLocation>
        <location evidence="1 10">Mitochondrion inner membrane</location>
        <topology evidence="1 10">Single-pass membrane protein</topology>
    </subcellularLocation>
</comment>
<evidence type="ECO:0000256" key="7">
    <source>
        <dbReference type="ARBA" id="ARBA00023002"/>
    </source>
</evidence>
<dbReference type="Gene3D" id="1.10.442.10">
    <property type="entry name" value="Cytochrome c oxidase subunit IV"/>
    <property type="match status" value="1"/>
</dbReference>
<evidence type="ECO:0000256" key="9">
    <source>
        <dbReference type="ARBA" id="ARBA00023136"/>
    </source>
</evidence>
<evidence type="ECO:0000256" key="10">
    <source>
        <dbReference type="RuleBase" id="RU367145"/>
    </source>
</evidence>
<keyword evidence="12" id="KW-1185">Reference proteome</keyword>
<organism evidence="11 12">
    <name type="scientific">Cloeon dipterum</name>
    <dbReference type="NCBI Taxonomy" id="197152"/>
    <lineage>
        <taxon>Eukaryota</taxon>
        <taxon>Metazoa</taxon>
        <taxon>Ecdysozoa</taxon>
        <taxon>Arthropoda</taxon>
        <taxon>Hexapoda</taxon>
        <taxon>Insecta</taxon>
        <taxon>Pterygota</taxon>
        <taxon>Palaeoptera</taxon>
        <taxon>Ephemeroptera</taxon>
        <taxon>Pisciforma</taxon>
        <taxon>Baetidae</taxon>
        <taxon>Cloeon</taxon>
    </lineage>
</organism>
<sequence>MASRLLSVTSRQAQKLQKCMSSSVSKTGAREVVGYGFNGQHNYADRVDFPMPAVRFLENTPDILALREKEKGDWKKLSLEEKKALYRASFCQTFSEMKAPTGQWKSVVGITLIISSLSLWIYMAMKTFVYKPLPETFTEERIQAQLQRMIDIRVDPIEGLTSKYDYENNRWK</sequence>
<comment type="function">
    <text evidence="10">Component of the cytochrome c oxidase, the last enzyme in the mitochondrial electron transport chain which drives oxidative phosphorylation.</text>
</comment>
<feature type="transmembrane region" description="Helical" evidence="10">
    <location>
        <begin position="107"/>
        <end position="125"/>
    </location>
</feature>
<proteinExistence type="inferred from homology"/>
<evidence type="ECO:0000256" key="5">
    <source>
        <dbReference type="ARBA" id="ARBA00022946"/>
    </source>
</evidence>
<keyword evidence="3 10" id="KW-0812">Transmembrane</keyword>
<dbReference type="GO" id="GO:0006123">
    <property type="term" value="P:mitochondrial electron transport, cytochrome c to oxygen"/>
    <property type="evidence" value="ECO:0007669"/>
    <property type="project" value="InterPro"/>
</dbReference>
<evidence type="ECO:0000313" key="11">
    <source>
        <dbReference type="EMBL" id="CAB3375989.1"/>
    </source>
</evidence>
<accession>A0A8S1D6E1</accession>
<dbReference type="GO" id="GO:0016491">
    <property type="term" value="F:oxidoreductase activity"/>
    <property type="evidence" value="ECO:0007669"/>
    <property type="project" value="UniProtKB-KW"/>
</dbReference>
<comment type="subunit">
    <text evidence="10">Component of the cytochrome c oxidase (complex IV, CIV), a multisubunit enzyme composed of 14 subunits.</text>
</comment>
<dbReference type="GO" id="GO:0045277">
    <property type="term" value="C:respiratory chain complex IV"/>
    <property type="evidence" value="ECO:0007669"/>
    <property type="project" value="InterPro"/>
</dbReference>
<dbReference type="SUPFAM" id="SSF81406">
    <property type="entry name" value="Mitochondrial cytochrome c oxidase subunit IV"/>
    <property type="match status" value="1"/>
</dbReference>
<evidence type="ECO:0000256" key="3">
    <source>
        <dbReference type="ARBA" id="ARBA00022692"/>
    </source>
</evidence>
<evidence type="ECO:0000256" key="8">
    <source>
        <dbReference type="ARBA" id="ARBA00023128"/>
    </source>
</evidence>
<evidence type="ECO:0000256" key="6">
    <source>
        <dbReference type="ARBA" id="ARBA00022989"/>
    </source>
</evidence>
<dbReference type="PANTHER" id="PTHR10707">
    <property type="entry name" value="CYTOCHROME C OXIDASE SUBUNIT IV"/>
    <property type="match status" value="1"/>
</dbReference>
<dbReference type="PRINTS" id="PR01873">
    <property type="entry name" value="CYTCOXIDASE4"/>
</dbReference>
<reference evidence="11 12" key="1">
    <citation type="submission" date="2020-04" db="EMBL/GenBank/DDBJ databases">
        <authorList>
            <person name="Alioto T."/>
            <person name="Alioto T."/>
            <person name="Gomez Garrido J."/>
        </authorList>
    </citation>
    <scope>NUCLEOTIDE SEQUENCE [LARGE SCALE GENOMIC DNA]</scope>
</reference>
<comment type="similarity">
    <text evidence="2 10">Belongs to the cytochrome c oxidase IV family.</text>
</comment>
<dbReference type="Proteomes" id="UP000494165">
    <property type="component" value="Unassembled WGS sequence"/>
</dbReference>
<evidence type="ECO:0000313" key="12">
    <source>
        <dbReference type="Proteomes" id="UP000494165"/>
    </source>
</evidence>
<gene>
    <name evidence="11" type="ORF">CLODIP_2_CD14191</name>
</gene>
<keyword evidence="7" id="KW-0560">Oxidoreductase</keyword>
<dbReference type="InterPro" id="IPR004203">
    <property type="entry name" value="Cyt_c_oxidase_su4_fam"/>
</dbReference>
<evidence type="ECO:0000256" key="2">
    <source>
        <dbReference type="ARBA" id="ARBA00008135"/>
    </source>
</evidence>
<keyword evidence="6 10" id="KW-1133">Transmembrane helix</keyword>
<dbReference type="AlphaFoldDB" id="A0A8S1D6E1"/>
<name>A0A8S1D6E1_9INSE</name>
<dbReference type="InterPro" id="IPR013288">
    <property type="entry name" value="Cyt_c_oxidase_su4"/>
</dbReference>
<dbReference type="CDD" id="cd00922">
    <property type="entry name" value="Cyt_c_Oxidase_IV"/>
    <property type="match status" value="1"/>
</dbReference>
<keyword evidence="4 10" id="KW-0999">Mitochondrion inner membrane</keyword>